<feature type="compositionally biased region" description="Basic and acidic residues" evidence="1">
    <location>
        <begin position="425"/>
        <end position="435"/>
    </location>
</feature>
<proteinExistence type="predicted"/>
<feature type="compositionally biased region" description="Basic and acidic residues" evidence="1">
    <location>
        <begin position="448"/>
        <end position="465"/>
    </location>
</feature>
<dbReference type="GO" id="GO:0001156">
    <property type="term" value="F:TFIIIC-class transcription factor complex binding"/>
    <property type="evidence" value="ECO:0007669"/>
    <property type="project" value="TreeGrafter"/>
</dbReference>
<feature type="compositionally biased region" description="Basic and acidic residues" evidence="1">
    <location>
        <begin position="199"/>
        <end position="209"/>
    </location>
</feature>
<feature type="region of interest" description="Disordered" evidence="1">
    <location>
        <begin position="411"/>
        <end position="501"/>
    </location>
</feature>
<feature type="region of interest" description="Disordered" evidence="1">
    <location>
        <begin position="147"/>
        <end position="256"/>
    </location>
</feature>
<dbReference type="GO" id="GO:0070898">
    <property type="term" value="P:RNA polymerase III preinitiation complex assembly"/>
    <property type="evidence" value="ECO:0007669"/>
    <property type="project" value="TreeGrafter"/>
</dbReference>
<reference evidence="3" key="1">
    <citation type="submission" date="2020-01" db="EMBL/GenBank/DDBJ databases">
        <authorList>
            <person name="Mishra B."/>
        </authorList>
    </citation>
    <scope>NUCLEOTIDE SEQUENCE [LARGE SCALE GENOMIC DNA]</scope>
</reference>
<dbReference type="InterPro" id="IPR039467">
    <property type="entry name" value="TFIIIB_B''_Myb"/>
</dbReference>
<feature type="compositionally biased region" description="Basic residues" evidence="1">
    <location>
        <begin position="242"/>
        <end position="256"/>
    </location>
</feature>
<organism evidence="3 4">
    <name type="scientific">Microthlaspi erraticum</name>
    <dbReference type="NCBI Taxonomy" id="1685480"/>
    <lineage>
        <taxon>Eukaryota</taxon>
        <taxon>Viridiplantae</taxon>
        <taxon>Streptophyta</taxon>
        <taxon>Embryophyta</taxon>
        <taxon>Tracheophyta</taxon>
        <taxon>Spermatophyta</taxon>
        <taxon>Magnoliopsida</taxon>
        <taxon>eudicotyledons</taxon>
        <taxon>Gunneridae</taxon>
        <taxon>Pentapetalae</taxon>
        <taxon>rosids</taxon>
        <taxon>malvids</taxon>
        <taxon>Brassicales</taxon>
        <taxon>Brassicaceae</taxon>
        <taxon>Coluteocarpeae</taxon>
        <taxon>Microthlaspi</taxon>
    </lineage>
</organism>
<dbReference type="EMBL" id="CACVBM020001307">
    <property type="protein sequence ID" value="CAA7044791.1"/>
    <property type="molecule type" value="Genomic_DNA"/>
</dbReference>
<feature type="compositionally biased region" description="Basic residues" evidence="1">
    <location>
        <begin position="10"/>
        <end position="26"/>
    </location>
</feature>
<feature type="compositionally biased region" description="Basic and acidic residues" evidence="1">
    <location>
        <begin position="174"/>
        <end position="184"/>
    </location>
</feature>
<dbReference type="AlphaFoldDB" id="A0A6D2JYC4"/>
<dbReference type="SMART" id="SM00717">
    <property type="entry name" value="SANT"/>
    <property type="match status" value="1"/>
</dbReference>
<feature type="compositionally biased region" description="Basic residues" evidence="1">
    <location>
        <begin position="411"/>
        <end position="424"/>
    </location>
</feature>
<dbReference type="PANTHER" id="PTHR22929">
    <property type="entry name" value="RNA POLYMERASE III TRANSCRIPTION INITIATION FACTOR B"/>
    <property type="match status" value="1"/>
</dbReference>
<keyword evidence="4" id="KW-1185">Reference proteome</keyword>
<evidence type="ECO:0000313" key="3">
    <source>
        <dbReference type="EMBL" id="CAA7044791.1"/>
    </source>
</evidence>
<feature type="region of interest" description="Disordered" evidence="1">
    <location>
        <begin position="1"/>
        <end position="62"/>
    </location>
</feature>
<evidence type="ECO:0000259" key="2">
    <source>
        <dbReference type="SMART" id="SM00717"/>
    </source>
</evidence>
<dbReference type="GO" id="GO:0000126">
    <property type="term" value="C:transcription factor TFIIIB complex"/>
    <property type="evidence" value="ECO:0007669"/>
    <property type="project" value="TreeGrafter"/>
</dbReference>
<dbReference type="InterPro" id="IPR009057">
    <property type="entry name" value="Homeodomain-like_sf"/>
</dbReference>
<feature type="compositionally biased region" description="Polar residues" evidence="1">
    <location>
        <begin position="27"/>
        <end position="53"/>
    </location>
</feature>
<dbReference type="OrthoDB" id="272624at2759"/>
<feature type="region of interest" description="Disordered" evidence="1">
    <location>
        <begin position="293"/>
        <end position="316"/>
    </location>
</feature>
<protein>
    <recommendedName>
        <fullName evidence="2">Myb-like domain-containing protein</fullName>
    </recommendedName>
</protein>
<feature type="compositionally biased region" description="Basic and acidic residues" evidence="1">
    <location>
        <begin position="216"/>
        <end position="241"/>
    </location>
</feature>
<dbReference type="Proteomes" id="UP000467841">
    <property type="component" value="Unassembled WGS sequence"/>
</dbReference>
<evidence type="ECO:0000313" key="4">
    <source>
        <dbReference type="Proteomes" id="UP000467841"/>
    </source>
</evidence>
<gene>
    <name evidence="3" type="ORF">MERR_LOCUS32026</name>
</gene>
<dbReference type="Pfam" id="PF15963">
    <property type="entry name" value="Myb_DNA-bind_7"/>
    <property type="match status" value="1"/>
</dbReference>
<name>A0A6D2JYC4_9BRAS</name>
<comment type="caution">
    <text evidence="3">The sequence shown here is derived from an EMBL/GenBank/DDBJ whole genome shotgun (WGS) entry which is preliminary data.</text>
</comment>
<dbReference type="InterPro" id="IPR001005">
    <property type="entry name" value="SANT/Myb"/>
</dbReference>
<feature type="domain" description="Myb-like" evidence="2">
    <location>
        <begin position="351"/>
        <end position="399"/>
    </location>
</feature>
<sequence>MDLAATRGRAGSKFKPKFRPRLRKHTSVSTSQTLSNDANEKLSTQSSVANAVSENLEKQRCDDKETHDCSIQEEEDRLNMERCKTVQEGITPCGTCYLLYSVPLGNHTEKLQPKPRLHGNVIEEQNHSVHKDACEPRNEAVDTKANISADLQEDIFPRVPQETVPEMATGNSSREWEHEKRVDESASNNTAAGEDDCLVDEKSGRERNVRKSTRAAAERSRAAQKRDKPSGEPNRCSEEPQKKKKKKKFKHSTRRQKRTLEKELLEVPDEEIRFLPIKDLLRLVDYKEWLEEKKSRGQGSKAQESTSKASDNQYSQDDTEKFDYYEFKDEETSRVKPDSPVNYQTFSQRTARSRWSKQDTELFYEGIREFGSNLSMVQKLFPNISRQQMKLKYKLEERKHPFKLNDALASRPKHHTHHKNLIKKLQHEAAAREAKEEEAETAGEAAEAEAKTNDVPENKETERAGVAEPEVNESDGAEAESDQTSNGKDDDDYWDSYRSEM</sequence>
<accession>A0A6D2JYC4</accession>
<evidence type="ECO:0000256" key="1">
    <source>
        <dbReference type="SAM" id="MobiDB-lite"/>
    </source>
</evidence>
<feature type="compositionally biased region" description="Acidic residues" evidence="1">
    <location>
        <begin position="470"/>
        <end position="481"/>
    </location>
</feature>
<dbReference type="SUPFAM" id="SSF46689">
    <property type="entry name" value="Homeodomain-like"/>
    <property type="match status" value="1"/>
</dbReference>
<dbReference type="PANTHER" id="PTHR22929:SF0">
    <property type="entry name" value="TRANSCRIPTION FACTOR TFIIIB COMPONENT B'' HOMOLOG"/>
    <property type="match status" value="1"/>
</dbReference>
<feature type="compositionally biased region" description="Polar residues" evidence="1">
    <location>
        <begin position="297"/>
        <end position="316"/>
    </location>
</feature>